<dbReference type="RefSeq" id="WP_082852944.1">
    <property type="nucleotide sequence ID" value="NZ_FKIF01000002.1"/>
</dbReference>
<name>A0A157SAR3_9BORD</name>
<protein>
    <submittedName>
        <fullName evidence="1">Uncharacterized protein</fullName>
    </submittedName>
</protein>
<evidence type="ECO:0000313" key="2">
    <source>
        <dbReference type="Proteomes" id="UP000076848"/>
    </source>
</evidence>
<dbReference type="EMBL" id="FKIF01000002">
    <property type="protein sequence ID" value="SAI67508.1"/>
    <property type="molecule type" value="Genomic_DNA"/>
</dbReference>
<dbReference type="OrthoDB" id="8756709at2"/>
<proteinExistence type="predicted"/>
<reference evidence="1 2" key="1">
    <citation type="submission" date="2016-04" db="EMBL/GenBank/DDBJ databases">
        <authorList>
            <consortium name="Pathogen Informatics"/>
        </authorList>
    </citation>
    <scope>NUCLEOTIDE SEQUENCE [LARGE SCALE GENOMIC DNA]</scope>
    <source>
        <strain evidence="1 2">H050680373</strain>
    </source>
</reference>
<accession>A0A157SAR3</accession>
<dbReference type="Proteomes" id="UP000076848">
    <property type="component" value="Unassembled WGS sequence"/>
</dbReference>
<dbReference type="AlphaFoldDB" id="A0A157SAR3"/>
<sequence length="185" mass="21013">MPFVHRDDGAREMLGTIELTDEEMALLSEIDFNWRSHDDLRRSCERAGELAPMLLRRDAIPANRLRYFDDPEYNGGKKSRMEIFAGNGTLGDEIFSHGNFLKYLRYFIHGADLPDQIKQEMARAVGDPAYFTSGDLEPIRQMARRLARSTGRGAECADAFFQLMSDIGVGPDYAESVRKTVKTVR</sequence>
<keyword evidence="2" id="KW-1185">Reference proteome</keyword>
<gene>
    <name evidence="1" type="ORF">SAMEA3906486_01555</name>
</gene>
<evidence type="ECO:0000313" key="1">
    <source>
        <dbReference type="EMBL" id="SAI67508.1"/>
    </source>
</evidence>
<organism evidence="1 2">
    <name type="scientific">Bordetella ansorpii</name>
    <dbReference type="NCBI Taxonomy" id="288768"/>
    <lineage>
        <taxon>Bacteria</taxon>
        <taxon>Pseudomonadati</taxon>
        <taxon>Pseudomonadota</taxon>
        <taxon>Betaproteobacteria</taxon>
        <taxon>Burkholderiales</taxon>
        <taxon>Alcaligenaceae</taxon>
        <taxon>Bordetella</taxon>
    </lineage>
</organism>